<dbReference type="Gene3D" id="4.10.60.10">
    <property type="entry name" value="Zinc finger, CCHC-type"/>
    <property type="match status" value="1"/>
</dbReference>
<dbReference type="PROSITE" id="PS50158">
    <property type="entry name" value="ZF_CCHC"/>
    <property type="match status" value="1"/>
</dbReference>
<evidence type="ECO:0000256" key="2">
    <source>
        <dbReference type="SAM" id="MobiDB-lite"/>
    </source>
</evidence>
<dbReference type="InParanoid" id="A0A1X7T2L5"/>
<keyword evidence="1" id="KW-0862">Zinc</keyword>
<dbReference type="Pfam" id="PF00098">
    <property type="entry name" value="zf-CCHC"/>
    <property type="match status" value="1"/>
</dbReference>
<dbReference type="GO" id="GO:0003676">
    <property type="term" value="F:nucleic acid binding"/>
    <property type="evidence" value="ECO:0007669"/>
    <property type="project" value="InterPro"/>
</dbReference>
<dbReference type="GO" id="GO:0008270">
    <property type="term" value="F:zinc ion binding"/>
    <property type="evidence" value="ECO:0007669"/>
    <property type="project" value="UniProtKB-KW"/>
</dbReference>
<evidence type="ECO:0000313" key="4">
    <source>
        <dbReference type="EnsemblMetazoa" id="Aqu2.1.08473_001"/>
    </source>
</evidence>
<dbReference type="InterPro" id="IPR036875">
    <property type="entry name" value="Znf_CCHC_sf"/>
</dbReference>
<dbReference type="AlphaFoldDB" id="A0A1X7T2L5"/>
<accession>A0A1X7T2L5</accession>
<dbReference type="SUPFAM" id="SSF57756">
    <property type="entry name" value="Retrovirus zinc finger-like domains"/>
    <property type="match status" value="1"/>
</dbReference>
<dbReference type="InterPro" id="IPR021109">
    <property type="entry name" value="Peptidase_aspartic_dom_sf"/>
</dbReference>
<dbReference type="PANTHER" id="PTHR23095:SF46">
    <property type="entry name" value="GAG PROTEIN"/>
    <property type="match status" value="1"/>
</dbReference>
<evidence type="ECO:0000259" key="3">
    <source>
        <dbReference type="PROSITE" id="PS50158"/>
    </source>
</evidence>
<dbReference type="SMART" id="SM00343">
    <property type="entry name" value="ZnF_C2HC"/>
    <property type="match status" value="1"/>
</dbReference>
<keyword evidence="1" id="KW-0863">Zinc-finger</keyword>
<feature type="region of interest" description="Disordered" evidence="2">
    <location>
        <begin position="208"/>
        <end position="263"/>
    </location>
</feature>
<dbReference type="InterPro" id="IPR001878">
    <property type="entry name" value="Znf_CCHC"/>
</dbReference>
<keyword evidence="1" id="KW-0479">Metal-binding</keyword>
<protein>
    <recommendedName>
        <fullName evidence="3">CCHC-type domain-containing protein</fullName>
    </recommendedName>
</protein>
<organism evidence="4">
    <name type="scientific">Amphimedon queenslandica</name>
    <name type="common">Sponge</name>
    <dbReference type="NCBI Taxonomy" id="400682"/>
    <lineage>
        <taxon>Eukaryota</taxon>
        <taxon>Metazoa</taxon>
        <taxon>Porifera</taxon>
        <taxon>Demospongiae</taxon>
        <taxon>Heteroscleromorpha</taxon>
        <taxon>Haplosclerida</taxon>
        <taxon>Niphatidae</taxon>
        <taxon>Amphimedon</taxon>
    </lineage>
</organism>
<dbReference type="PANTHER" id="PTHR23095">
    <property type="entry name" value="PARANEOPLASTIC ANTIGEN"/>
    <property type="match status" value="1"/>
</dbReference>
<dbReference type="Gene3D" id="2.40.70.10">
    <property type="entry name" value="Acid Proteases"/>
    <property type="match status" value="1"/>
</dbReference>
<feature type="domain" description="CCHC-type" evidence="3">
    <location>
        <begin position="267"/>
        <end position="284"/>
    </location>
</feature>
<dbReference type="InterPro" id="IPR026523">
    <property type="entry name" value="PNMA"/>
</dbReference>
<sequence length="434" mass="48476">MHFAIRSKQPSLVGGGRLSSERDLETSTRGEGHLPLTRRGRAPPVELFSGEDSETTLEDWLPSLTRAAEWNGWSEEERLIQLAGHFTGRARQEWNLMSSEEKASYQRSIKVLATRLDPGSKVLAAQDFRHIAQEEREKVSDFICRLEKTFRKAYGNDVLLPDTRDALLYAQLQEGLCYELMKAPSVSGALDYKTLCIAAKNEEKRVAELRKRRQYQTTSQTRMSSKRSSPRGDNAPDRDRQTSGGMANRAGGGQVPTNDQVSRKESRKCWNCGLMGHVSVNCPKPRKESPGNHRNARANMVGTETQGSIPEDPLTYLLSDSDSDSGGVNEVRIEDRGSAPRRVKVAVGGVPLQGIIDTAADITIMDADSFKKVATVCKLRKKDYKPADKTPFNYDRRTFHLDGRIEVDISFGEHTMKTTVYIKLDASEPLLLSE</sequence>
<name>A0A1X7T2L5_AMPQE</name>
<proteinExistence type="predicted"/>
<feature type="compositionally biased region" description="Basic and acidic residues" evidence="2">
    <location>
        <begin position="19"/>
        <end position="32"/>
    </location>
</feature>
<dbReference type="EnsemblMetazoa" id="Aqu2.1.08473_001">
    <property type="protein sequence ID" value="Aqu2.1.08473_001"/>
    <property type="gene ID" value="Aqu2.1.08473"/>
</dbReference>
<evidence type="ECO:0000256" key="1">
    <source>
        <dbReference type="PROSITE-ProRule" id="PRU00047"/>
    </source>
</evidence>
<feature type="region of interest" description="Disordered" evidence="2">
    <location>
        <begin position="1"/>
        <end position="48"/>
    </location>
</feature>
<reference evidence="4" key="1">
    <citation type="submission" date="2017-05" db="UniProtKB">
        <authorList>
            <consortium name="EnsemblMetazoa"/>
        </authorList>
    </citation>
    <scope>IDENTIFICATION</scope>
</reference>